<keyword evidence="4 9" id="KW-0347">Helicase</keyword>
<dbReference type="GO" id="GO:0016787">
    <property type="term" value="F:hydrolase activity"/>
    <property type="evidence" value="ECO:0007669"/>
    <property type="project" value="UniProtKB-KW"/>
</dbReference>
<dbReference type="AlphaFoldDB" id="A0A9P6VJL1"/>
<evidence type="ECO:0000313" key="14">
    <source>
        <dbReference type="EMBL" id="KAG0649175.1"/>
    </source>
</evidence>
<feature type="domain" description="Ribonuclease H1 N-terminal" evidence="11">
    <location>
        <begin position="10"/>
        <end position="50"/>
    </location>
</feature>
<keyword evidence="15" id="KW-1185">Reference proteome</keyword>
<accession>A0A9P6VJL1</accession>
<dbReference type="EC" id="5.6.2.3" evidence="9"/>
<comment type="caution">
    <text evidence="14">The sequence shown here is derived from an EMBL/GenBank/DDBJ whole genome shotgun (WGS) entry which is preliminary data.</text>
</comment>
<dbReference type="CDD" id="cd18809">
    <property type="entry name" value="SF1_C_RecD"/>
    <property type="match status" value="1"/>
</dbReference>
<protein>
    <recommendedName>
        <fullName evidence="9">ATP-dependent DNA helicase</fullName>
        <ecNumber evidence="9">5.6.2.3</ecNumber>
    </recommendedName>
</protein>
<evidence type="ECO:0000256" key="4">
    <source>
        <dbReference type="ARBA" id="ARBA00022806"/>
    </source>
</evidence>
<keyword evidence="2 9" id="KW-0227">DNA damage</keyword>
<dbReference type="PANTHER" id="PTHR47642">
    <property type="entry name" value="ATP-DEPENDENT DNA HELICASE"/>
    <property type="match status" value="1"/>
</dbReference>
<dbReference type="GO" id="GO:0006310">
    <property type="term" value="P:DNA recombination"/>
    <property type="evidence" value="ECO:0007669"/>
    <property type="project" value="UniProtKB-KW"/>
</dbReference>
<dbReference type="InterPro" id="IPR049163">
    <property type="entry name" value="Pif1-like_2B_dom"/>
</dbReference>
<keyword evidence="1 9" id="KW-0547">Nucleotide-binding</keyword>
<evidence type="ECO:0000256" key="5">
    <source>
        <dbReference type="ARBA" id="ARBA00022840"/>
    </source>
</evidence>
<gene>
    <name evidence="14" type="ORF">D0Z07_4121</name>
</gene>
<dbReference type="GO" id="GO:0000723">
    <property type="term" value="P:telomere maintenance"/>
    <property type="evidence" value="ECO:0007669"/>
    <property type="project" value="InterPro"/>
</dbReference>
<dbReference type="InterPro" id="IPR027417">
    <property type="entry name" value="P-loop_NTPase"/>
</dbReference>
<evidence type="ECO:0000256" key="7">
    <source>
        <dbReference type="ARBA" id="ARBA00023204"/>
    </source>
</evidence>
<proteinExistence type="inferred from homology"/>
<dbReference type="Pfam" id="PF01693">
    <property type="entry name" value="Cauli_VI"/>
    <property type="match status" value="1"/>
</dbReference>
<dbReference type="Gene3D" id="3.40.970.10">
    <property type="entry name" value="Ribonuclease H1, N-terminal domain"/>
    <property type="match status" value="1"/>
</dbReference>
<sequence>MGKRPKNVAYVVRRGRTPGIYLSWDECSEQVNGFSRPLYEGYSTQLQAQQVWEAWQQKEPAAVTTLKPADLHAEKLNESNDSQLGSEATAREIPAQPRGLKRCNFIIDLTTSDSDAENGPPTTKSSYTFVDLTGSGGGDQPPPAKKRKTDTEASEGGDSNPINAKLEAGIEVQQEAIRLTPAQEAVVQLAVGEHNIFLTGAAGSGKTATLKDILRRLTACYPPSRESTEESKFPSVQVVAPTGIAALPLDGKTTYSFAGWKTDSFQQPMEKLCENVSKRVRKAMMKVQVVIIEEISMVENQFLERLNLLMQYVLGNQRPFGGKQVIFVGDFHQLPPVKPFETCLACGETMTKQNVGPVCDHKTCPRRGKAFKMGDKWAFRAPVWSQLKMKHVKLEQIHRQHDTGFQDILNKIRNGILLSDEEWEALTAKKDTTFAVKLMSMRNHVISCNERCLNSIRAESKSWEALDSCQKLYYTDDDIALYSREIERKAAEHKETLKDHRLPKRLTLKVGAKVVLLSNTNPSGGLVNGSQGEVVKFVDTVAWPPQEPDSSRRKAEQEKINEFQRKRGHLCPVVRFRNGKIATIQPVAQESLRGPSNDKYVVCRAQIPLALAWALSIHKSQGMTLDNVEVSSDAIFESGQLYVGLSRATKLEGLKVTGYSREQLEMDEDVLDFYKNAPWEDLEPSNALW</sequence>
<dbReference type="Pfam" id="PF21530">
    <property type="entry name" value="Pif1_2B_dom"/>
    <property type="match status" value="1"/>
</dbReference>
<comment type="similarity">
    <text evidence="9">Belongs to the helicase family.</text>
</comment>
<keyword evidence="6" id="KW-0238">DNA-binding</keyword>
<keyword evidence="7 9" id="KW-0234">DNA repair</keyword>
<reference evidence="14" key="1">
    <citation type="submission" date="2019-07" db="EMBL/GenBank/DDBJ databases">
        <title>Hyphodiscus hymeniophilus genome sequencing and assembly.</title>
        <authorList>
            <person name="Kramer G."/>
            <person name="Nodwell J."/>
        </authorList>
    </citation>
    <scope>NUCLEOTIDE SEQUENCE</scope>
    <source>
        <strain evidence="14">ATCC 34498</strain>
    </source>
</reference>
<evidence type="ECO:0000259" key="12">
    <source>
        <dbReference type="Pfam" id="PF05970"/>
    </source>
</evidence>
<dbReference type="GO" id="GO:0005524">
    <property type="term" value="F:ATP binding"/>
    <property type="evidence" value="ECO:0007669"/>
    <property type="project" value="UniProtKB-KW"/>
</dbReference>
<evidence type="ECO:0000256" key="9">
    <source>
        <dbReference type="RuleBase" id="RU363044"/>
    </source>
</evidence>
<dbReference type="InterPro" id="IPR011320">
    <property type="entry name" value="RNase_H1_N"/>
</dbReference>
<dbReference type="InterPro" id="IPR037056">
    <property type="entry name" value="RNase_H1_N_sf"/>
</dbReference>
<feature type="domain" description="DNA helicase Pif1-like DEAD-box helicase" evidence="12">
    <location>
        <begin position="192"/>
        <end position="338"/>
    </location>
</feature>
<dbReference type="Pfam" id="PF05970">
    <property type="entry name" value="PIF1"/>
    <property type="match status" value="1"/>
</dbReference>
<keyword evidence="8" id="KW-0413">Isomerase</keyword>
<name>A0A9P6VJL1_9HELO</name>
<keyword evidence="5 9" id="KW-0067">ATP-binding</keyword>
<evidence type="ECO:0000256" key="8">
    <source>
        <dbReference type="ARBA" id="ARBA00023235"/>
    </source>
</evidence>
<dbReference type="Gene3D" id="2.30.30.940">
    <property type="match status" value="1"/>
</dbReference>
<evidence type="ECO:0000313" key="15">
    <source>
        <dbReference type="Proteomes" id="UP000785200"/>
    </source>
</evidence>
<evidence type="ECO:0000256" key="1">
    <source>
        <dbReference type="ARBA" id="ARBA00022741"/>
    </source>
</evidence>
<dbReference type="GO" id="GO:0006281">
    <property type="term" value="P:DNA repair"/>
    <property type="evidence" value="ECO:0007669"/>
    <property type="project" value="UniProtKB-KW"/>
</dbReference>
<dbReference type="InterPro" id="IPR051055">
    <property type="entry name" value="PIF1_helicase"/>
</dbReference>
<comment type="catalytic activity">
    <reaction evidence="9">
        <text>ATP + H2O = ADP + phosphate + H(+)</text>
        <dbReference type="Rhea" id="RHEA:13065"/>
        <dbReference type="ChEBI" id="CHEBI:15377"/>
        <dbReference type="ChEBI" id="CHEBI:15378"/>
        <dbReference type="ChEBI" id="CHEBI:30616"/>
        <dbReference type="ChEBI" id="CHEBI:43474"/>
        <dbReference type="ChEBI" id="CHEBI:456216"/>
        <dbReference type="EC" id="5.6.2.3"/>
    </reaction>
</comment>
<keyword evidence="9" id="KW-0233">DNA recombination</keyword>
<evidence type="ECO:0000256" key="6">
    <source>
        <dbReference type="ARBA" id="ARBA00023125"/>
    </source>
</evidence>
<evidence type="ECO:0000256" key="3">
    <source>
        <dbReference type="ARBA" id="ARBA00022801"/>
    </source>
</evidence>
<dbReference type="Gene3D" id="3.40.50.300">
    <property type="entry name" value="P-loop containing nucleotide triphosphate hydrolases"/>
    <property type="match status" value="3"/>
</dbReference>
<dbReference type="EMBL" id="VNKQ01000008">
    <property type="protein sequence ID" value="KAG0649175.1"/>
    <property type="molecule type" value="Genomic_DNA"/>
</dbReference>
<dbReference type="GO" id="GO:0043139">
    <property type="term" value="F:5'-3' DNA helicase activity"/>
    <property type="evidence" value="ECO:0007669"/>
    <property type="project" value="UniProtKB-EC"/>
</dbReference>
<evidence type="ECO:0000259" key="11">
    <source>
        <dbReference type="Pfam" id="PF01693"/>
    </source>
</evidence>
<feature type="region of interest" description="Disordered" evidence="10">
    <location>
        <begin position="111"/>
        <end position="163"/>
    </location>
</feature>
<dbReference type="SUPFAM" id="SSF52540">
    <property type="entry name" value="P-loop containing nucleoside triphosphate hydrolases"/>
    <property type="match status" value="2"/>
</dbReference>
<dbReference type="InterPro" id="IPR010285">
    <property type="entry name" value="DNA_helicase_pif1-like_DEAD"/>
</dbReference>
<feature type="domain" description="DNA helicase Pif1-like 2B" evidence="13">
    <location>
        <begin position="493"/>
        <end position="537"/>
    </location>
</feature>
<dbReference type="OrthoDB" id="432234at2759"/>
<dbReference type="SUPFAM" id="SSF55658">
    <property type="entry name" value="L9 N-domain-like"/>
    <property type="match status" value="1"/>
</dbReference>
<dbReference type="InterPro" id="IPR009027">
    <property type="entry name" value="Ribosomal_bL9/RNase_H1_N"/>
</dbReference>
<dbReference type="Proteomes" id="UP000785200">
    <property type="component" value="Unassembled WGS sequence"/>
</dbReference>
<keyword evidence="3 9" id="KW-0378">Hydrolase</keyword>
<dbReference type="PANTHER" id="PTHR47642:SF5">
    <property type="entry name" value="ATP-DEPENDENT DNA HELICASE"/>
    <property type="match status" value="1"/>
</dbReference>
<evidence type="ECO:0000256" key="10">
    <source>
        <dbReference type="SAM" id="MobiDB-lite"/>
    </source>
</evidence>
<evidence type="ECO:0000256" key="2">
    <source>
        <dbReference type="ARBA" id="ARBA00022763"/>
    </source>
</evidence>
<comment type="cofactor">
    <cofactor evidence="9">
        <name>Mg(2+)</name>
        <dbReference type="ChEBI" id="CHEBI:18420"/>
    </cofactor>
</comment>
<evidence type="ECO:0000259" key="13">
    <source>
        <dbReference type="Pfam" id="PF21530"/>
    </source>
</evidence>
<organism evidence="14 15">
    <name type="scientific">Hyphodiscus hymeniophilus</name>
    <dbReference type="NCBI Taxonomy" id="353542"/>
    <lineage>
        <taxon>Eukaryota</taxon>
        <taxon>Fungi</taxon>
        <taxon>Dikarya</taxon>
        <taxon>Ascomycota</taxon>
        <taxon>Pezizomycotina</taxon>
        <taxon>Leotiomycetes</taxon>
        <taxon>Helotiales</taxon>
        <taxon>Hyphodiscaceae</taxon>
        <taxon>Hyphodiscus</taxon>
    </lineage>
</organism>